<proteinExistence type="inferred from homology"/>
<protein>
    <recommendedName>
        <fullName evidence="8">Cd(2+)-exporting ATPase</fullName>
        <ecNumber evidence="8">7.2.2.21</ecNumber>
    </recommendedName>
</protein>
<keyword evidence="10" id="KW-0479">Metal-binding</keyword>
<keyword evidence="7" id="KW-0472">Membrane</keyword>
<sequence length="701" mass="76360">MKYAICYDGPGRLRLRLGQHAFSEKEGWGIASLLRQKSGVERVCTCAQNGSILIYYGKEIAKENLLELVGKLRRADIPKVEPTGEEDVQAIDLRFQEKICSMVLRRAAEKLLLPVPLQICKTCLRAVPFLWHGLQSLLHGRMNVNVLDAAAIGASMLKRSFSSASSIMFLLSFSDILEDYTRKRTETALSASLAIQIDKVWLVTPEGDVQIPLSDVKAGDLLRIRTGTMIPIDGKVREGEAMVNEATMTGEPLAVRKAEGAMVYAGTLVEEGSVAVEVMAVNAQTRIQRIMDLIAASEELKANVQGKAERLADRIVPYHLLTAAAVFLLTRNTTKTMAILTVDYSCAIKLATPIAVISAMREAANHRMMVKGGRHLEAFGAADTIIFDKTGTLTEACPQVSQVIAFGDYERNEVLRTAACLEEHFPHSVARAIVRQAAEEGLFHEERHAEVKYVVAHGIASELEGKKVVIGSPHFVFEDEGIPLKEADREKLDAVDSTDSGVYLAIGEDLAGAIFIHDPVRQEAAEVIEALRQTGIQHIIMMTGDGEKAARTACQQLGITEYYARVLPEDKAAKVEEIKAQGRTVIMVGDGINDSPALSAANVSVAMKDASDLAREVADIALLSGELWELVTLRHLSQALMGRISRNYKAIIGFNTSLLLLGLAGILQPTVSAFFHNLSTVAISGTSMRPLLPRGKEEQTA</sequence>
<dbReference type="InterPro" id="IPR051014">
    <property type="entry name" value="Cation_Transport_ATPase_IB"/>
</dbReference>
<evidence type="ECO:0000313" key="12">
    <source>
        <dbReference type="EMBL" id="SHL11571.1"/>
    </source>
</evidence>
<keyword evidence="4" id="KW-0812">Transmembrane</keyword>
<keyword evidence="13" id="KW-1185">Reference proteome</keyword>
<dbReference type="InterPro" id="IPR008250">
    <property type="entry name" value="ATPase_P-typ_transduc_dom_A_sf"/>
</dbReference>
<dbReference type="PROSITE" id="PS01229">
    <property type="entry name" value="COF_2"/>
    <property type="match status" value="1"/>
</dbReference>
<dbReference type="Gene3D" id="2.70.150.10">
    <property type="entry name" value="Calcium-transporting ATPase, cytoplasmic transduction domain A"/>
    <property type="match status" value="1"/>
</dbReference>
<evidence type="ECO:0000256" key="4">
    <source>
        <dbReference type="ARBA" id="ARBA00022692"/>
    </source>
</evidence>
<dbReference type="Pfam" id="PF00122">
    <property type="entry name" value="E1-E2_ATPase"/>
    <property type="match status" value="1"/>
</dbReference>
<keyword evidence="10" id="KW-0547">Nucleotide-binding</keyword>
<evidence type="ECO:0000256" key="1">
    <source>
        <dbReference type="ARBA" id="ARBA00004141"/>
    </source>
</evidence>
<dbReference type="GO" id="GO:0005886">
    <property type="term" value="C:plasma membrane"/>
    <property type="evidence" value="ECO:0007669"/>
    <property type="project" value="UniProtKB-SubCell"/>
</dbReference>
<evidence type="ECO:0000256" key="5">
    <source>
        <dbReference type="ARBA" id="ARBA00022967"/>
    </source>
</evidence>
<keyword evidence="10" id="KW-1003">Cell membrane</keyword>
<dbReference type="PRINTS" id="PR00120">
    <property type="entry name" value="HATPASE"/>
</dbReference>
<dbReference type="Gene3D" id="3.40.1110.10">
    <property type="entry name" value="Calcium-transporting ATPase, cytoplasmic domain N"/>
    <property type="match status" value="1"/>
</dbReference>
<keyword evidence="3" id="KW-0104">Cadmium</keyword>
<dbReference type="PROSITE" id="PS00154">
    <property type="entry name" value="ATPASE_E1_E2"/>
    <property type="match status" value="1"/>
</dbReference>
<dbReference type="SFLD" id="SFLDF00027">
    <property type="entry name" value="p-type_atpase"/>
    <property type="match status" value="1"/>
</dbReference>
<dbReference type="EC" id="7.2.2.21" evidence="8"/>
<evidence type="ECO:0000259" key="11">
    <source>
        <dbReference type="Pfam" id="PF00122"/>
    </source>
</evidence>
<evidence type="ECO:0000313" key="13">
    <source>
        <dbReference type="Proteomes" id="UP000183975"/>
    </source>
</evidence>
<dbReference type="Gene3D" id="3.40.50.1000">
    <property type="entry name" value="HAD superfamily/HAD-like"/>
    <property type="match status" value="1"/>
</dbReference>
<dbReference type="SUPFAM" id="SSF56784">
    <property type="entry name" value="HAD-like"/>
    <property type="match status" value="1"/>
</dbReference>
<evidence type="ECO:0000256" key="8">
    <source>
        <dbReference type="ARBA" id="ARBA00039103"/>
    </source>
</evidence>
<keyword evidence="10" id="KW-0067">ATP-binding</keyword>
<dbReference type="GO" id="GO:0046872">
    <property type="term" value="F:metal ion binding"/>
    <property type="evidence" value="ECO:0007669"/>
    <property type="project" value="UniProtKB-KW"/>
</dbReference>
<keyword evidence="5" id="KW-1278">Translocase</keyword>
<dbReference type="SUPFAM" id="SSF81653">
    <property type="entry name" value="Calcium ATPase, transduction domain A"/>
    <property type="match status" value="1"/>
</dbReference>
<dbReference type="InterPro" id="IPR027256">
    <property type="entry name" value="P-typ_ATPase_IB"/>
</dbReference>
<evidence type="ECO:0000256" key="7">
    <source>
        <dbReference type="ARBA" id="ARBA00023136"/>
    </source>
</evidence>
<organism evidence="12 13">
    <name type="scientific">Anaerotignum lactatifermentans DSM 14214</name>
    <dbReference type="NCBI Taxonomy" id="1121323"/>
    <lineage>
        <taxon>Bacteria</taxon>
        <taxon>Bacillati</taxon>
        <taxon>Bacillota</taxon>
        <taxon>Clostridia</taxon>
        <taxon>Lachnospirales</taxon>
        <taxon>Anaerotignaceae</taxon>
        <taxon>Anaerotignum</taxon>
    </lineage>
</organism>
<reference evidence="12 13" key="1">
    <citation type="submission" date="2016-11" db="EMBL/GenBank/DDBJ databases">
        <authorList>
            <person name="Jaros S."/>
            <person name="Januszkiewicz K."/>
            <person name="Wedrychowicz H."/>
        </authorList>
    </citation>
    <scope>NUCLEOTIDE SEQUENCE [LARGE SCALE GENOMIC DNA]</scope>
    <source>
        <strain evidence="12 13">DSM 14214</strain>
    </source>
</reference>
<dbReference type="OrthoDB" id="9813266at2"/>
<keyword evidence="6" id="KW-1133">Transmembrane helix</keyword>
<dbReference type="PRINTS" id="PR00119">
    <property type="entry name" value="CATATPASE"/>
</dbReference>
<comment type="subcellular location">
    <subcellularLocation>
        <location evidence="10">Cell membrane</location>
    </subcellularLocation>
    <subcellularLocation>
        <location evidence="1">Membrane</location>
        <topology evidence="1">Multi-pass membrane protein</topology>
    </subcellularLocation>
</comment>
<dbReference type="GO" id="GO:0008551">
    <property type="term" value="F:P-type cadmium transporter activity"/>
    <property type="evidence" value="ECO:0007669"/>
    <property type="project" value="UniProtKB-EC"/>
</dbReference>
<name>A0A1M6XZY2_9FIRM</name>
<gene>
    <name evidence="12" type="ORF">SAMN02745138_02896</name>
</gene>
<dbReference type="InterPro" id="IPR023214">
    <property type="entry name" value="HAD_sf"/>
</dbReference>
<evidence type="ECO:0000256" key="3">
    <source>
        <dbReference type="ARBA" id="ARBA00022539"/>
    </source>
</evidence>
<feature type="domain" description="P-type ATPase A" evidence="11">
    <location>
        <begin position="198"/>
        <end position="294"/>
    </location>
</feature>
<evidence type="ECO:0000256" key="6">
    <source>
        <dbReference type="ARBA" id="ARBA00022989"/>
    </source>
</evidence>
<dbReference type="InterPro" id="IPR036412">
    <property type="entry name" value="HAD-like_sf"/>
</dbReference>
<dbReference type="Pfam" id="PF00702">
    <property type="entry name" value="Hydrolase"/>
    <property type="match status" value="1"/>
</dbReference>
<dbReference type="EMBL" id="FRAH01000068">
    <property type="protein sequence ID" value="SHL11571.1"/>
    <property type="molecule type" value="Genomic_DNA"/>
</dbReference>
<dbReference type="AlphaFoldDB" id="A0A1M6XZY2"/>
<dbReference type="NCBIfam" id="TIGR01494">
    <property type="entry name" value="ATPase_P-type"/>
    <property type="match status" value="1"/>
</dbReference>
<dbReference type="InterPro" id="IPR001757">
    <property type="entry name" value="P_typ_ATPase"/>
</dbReference>
<dbReference type="RefSeq" id="WP_072852952.1">
    <property type="nucleotide sequence ID" value="NZ_FRAH01000068.1"/>
</dbReference>
<dbReference type="InterPro" id="IPR059000">
    <property type="entry name" value="ATPase_P-type_domA"/>
</dbReference>
<dbReference type="PANTHER" id="PTHR48085:SF5">
    <property type="entry name" value="CADMIUM_ZINC-TRANSPORTING ATPASE HMA4-RELATED"/>
    <property type="match status" value="1"/>
</dbReference>
<dbReference type="GO" id="GO:0016887">
    <property type="term" value="F:ATP hydrolysis activity"/>
    <property type="evidence" value="ECO:0007669"/>
    <property type="project" value="InterPro"/>
</dbReference>
<accession>A0A1M6XZY2</accession>
<dbReference type="InterPro" id="IPR018303">
    <property type="entry name" value="ATPase_P-typ_P_site"/>
</dbReference>
<dbReference type="NCBIfam" id="TIGR01525">
    <property type="entry name" value="ATPase-IB_hvy"/>
    <property type="match status" value="1"/>
</dbReference>
<comment type="catalytic activity">
    <reaction evidence="9">
        <text>Cd(2+)(in) + ATP + H2O = Cd(2+)(out) + ADP + phosphate + H(+)</text>
        <dbReference type="Rhea" id="RHEA:12132"/>
        <dbReference type="ChEBI" id="CHEBI:15377"/>
        <dbReference type="ChEBI" id="CHEBI:15378"/>
        <dbReference type="ChEBI" id="CHEBI:30616"/>
        <dbReference type="ChEBI" id="CHEBI:43474"/>
        <dbReference type="ChEBI" id="CHEBI:48775"/>
        <dbReference type="ChEBI" id="CHEBI:456216"/>
        <dbReference type="EC" id="7.2.2.21"/>
    </reaction>
</comment>
<dbReference type="SFLD" id="SFLDS00003">
    <property type="entry name" value="Haloacid_Dehalogenase"/>
    <property type="match status" value="1"/>
</dbReference>
<dbReference type="InterPro" id="IPR023299">
    <property type="entry name" value="ATPase_P-typ_cyto_dom_N"/>
</dbReference>
<dbReference type="Proteomes" id="UP000183975">
    <property type="component" value="Unassembled WGS sequence"/>
</dbReference>
<evidence type="ECO:0000256" key="10">
    <source>
        <dbReference type="RuleBase" id="RU362081"/>
    </source>
</evidence>
<dbReference type="InterPro" id="IPR044492">
    <property type="entry name" value="P_typ_ATPase_HD_dom"/>
</dbReference>
<dbReference type="CDD" id="cd07550">
    <property type="entry name" value="P-type_ATPase_HM"/>
    <property type="match status" value="1"/>
</dbReference>
<evidence type="ECO:0000256" key="9">
    <source>
        <dbReference type="ARBA" id="ARBA00049338"/>
    </source>
</evidence>
<dbReference type="SFLD" id="SFLDG00002">
    <property type="entry name" value="C1.7:_P-type_atpase_like"/>
    <property type="match status" value="1"/>
</dbReference>
<dbReference type="PANTHER" id="PTHR48085">
    <property type="entry name" value="CADMIUM/ZINC-TRANSPORTING ATPASE HMA2-RELATED"/>
    <property type="match status" value="1"/>
</dbReference>
<dbReference type="GO" id="GO:0005524">
    <property type="term" value="F:ATP binding"/>
    <property type="evidence" value="ECO:0007669"/>
    <property type="project" value="UniProtKB-UniRule"/>
</dbReference>
<evidence type="ECO:0000256" key="2">
    <source>
        <dbReference type="ARBA" id="ARBA00006024"/>
    </source>
</evidence>
<comment type="similarity">
    <text evidence="2 10">Belongs to the cation transport ATPase (P-type) (TC 3.A.3) family. Type IB subfamily.</text>
</comment>